<protein>
    <submittedName>
        <fullName evidence="2">Asp23/Gls24 family envelope stress response protein</fullName>
    </submittedName>
</protein>
<name>A0ABR7IQ74_9CLOT</name>
<dbReference type="Pfam" id="PF03780">
    <property type="entry name" value="Asp23"/>
    <property type="match status" value="1"/>
</dbReference>
<reference evidence="2 3" key="1">
    <citation type="submission" date="2020-08" db="EMBL/GenBank/DDBJ databases">
        <title>Genome public.</title>
        <authorList>
            <person name="Liu C."/>
            <person name="Sun Q."/>
        </authorList>
    </citation>
    <scope>NUCLEOTIDE SEQUENCE [LARGE SCALE GENOMIC DNA]</scope>
    <source>
        <strain evidence="2 3">NSJ-27</strain>
    </source>
</reference>
<dbReference type="EMBL" id="JACOQK010000001">
    <property type="protein sequence ID" value="MBC5787299.1"/>
    <property type="molecule type" value="Genomic_DNA"/>
</dbReference>
<comment type="caution">
    <text evidence="2">The sequence shown here is derived from an EMBL/GenBank/DDBJ whole genome shotgun (WGS) entry which is preliminary data.</text>
</comment>
<evidence type="ECO:0000256" key="1">
    <source>
        <dbReference type="ARBA" id="ARBA00005721"/>
    </source>
</evidence>
<dbReference type="InterPro" id="IPR005531">
    <property type="entry name" value="Asp23"/>
</dbReference>
<dbReference type="Proteomes" id="UP000649151">
    <property type="component" value="Unassembled WGS sequence"/>
</dbReference>
<evidence type="ECO:0000313" key="3">
    <source>
        <dbReference type="Proteomes" id="UP000649151"/>
    </source>
</evidence>
<gene>
    <name evidence="2" type="ORF">H8Z77_04560</name>
</gene>
<dbReference type="PANTHER" id="PTHR34297">
    <property type="entry name" value="HYPOTHETICAL CYTOSOLIC PROTEIN-RELATED"/>
    <property type="match status" value="1"/>
</dbReference>
<proteinExistence type="inferred from homology"/>
<organism evidence="2 3">
    <name type="scientific">Clostridium facile</name>
    <dbReference type="NCBI Taxonomy" id="2763035"/>
    <lineage>
        <taxon>Bacteria</taxon>
        <taxon>Bacillati</taxon>
        <taxon>Bacillota</taxon>
        <taxon>Clostridia</taxon>
        <taxon>Eubacteriales</taxon>
        <taxon>Clostridiaceae</taxon>
        <taxon>Clostridium</taxon>
    </lineage>
</organism>
<comment type="similarity">
    <text evidence="1">Belongs to the asp23 family.</text>
</comment>
<sequence length="115" mass="12584">MKINQTTSTGHLKISEEVIGAIVKQTVMEIEGVAGLALVPVSKKDYLLKAKKPKQIMIETNADSVKITLGILMDKGYVIKRTAENVQRQVKEAVQNMAGVAVYQVNIYIAGILQD</sequence>
<accession>A0ABR7IQ74</accession>
<keyword evidence="3" id="KW-1185">Reference proteome</keyword>
<evidence type="ECO:0000313" key="2">
    <source>
        <dbReference type="EMBL" id="MBC5787299.1"/>
    </source>
</evidence>
<dbReference type="RefSeq" id="WP_069989001.1">
    <property type="nucleotide sequence ID" value="NZ_JACOQK010000001.1"/>
</dbReference>